<evidence type="ECO:0000313" key="2">
    <source>
        <dbReference type="Proteomes" id="UP000824540"/>
    </source>
</evidence>
<protein>
    <submittedName>
        <fullName evidence="1">Uncharacterized protein</fullName>
    </submittedName>
</protein>
<sequence>MLNCSFKYIMEMSVEDKITGQDYFAQAIWNPFEHFKLTFFIFIRATVARTQTPAGTCINIGMIDIQDRGERGIETCCFVYAFLTA</sequence>
<dbReference type="AlphaFoldDB" id="A0A8T2PAB6"/>
<comment type="caution">
    <text evidence="1">The sequence shown here is derived from an EMBL/GenBank/DDBJ whole genome shotgun (WGS) entry which is preliminary data.</text>
</comment>
<accession>A0A8T2PAB6</accession>
<proteinExistence type="predicted"/>
<dbReference type="Proteomes" id="UP000824540">
    <property type="component" value="Unassembled WGS sequence"/>
</dbReference>
<reference evidence="1" key="1">
    <citation type="thesis" date="2021" institute="BYU ScholarsArchive" country="Provo, UT, USA">
        <title>Applications of and Algorithms for Genome Assembly and Genomic Analyses with an Emphasis on Marine Teleosts.</title>
        <authorList>
            <person name="Pickett B.D."/>
        </authorList>
    </citation>
    <scope>NUCLEOTIDE SEQUENCE</scope>
    <source>
        <strain evidence="1">HI-2016</strain>
    </source>
</reference>
<gene>
    <name evidence="1" type="ORF">JZ751_008781</name>
</gene>
<name>A0A8T2PAB6_9TELE</name>
<organism evidence="1 2">
    <name type="scientific">Albula glossodonta</name>
    <name type="common">roundjaw bonefish</name>
    <dbReference type="NCBI Taxonomy" id="121402"/>
    <lineage>
        <taxon>Eukaryota</taxon>
        <taxon>Metazoa</taxon>
        <taxon>Chordata</taxon>
        <taxon>Craniata</taxon>
        <taxon>Vertebrata</taxon>
        <taxon>Euteleostomi</taxon>
        <taxon>Actinopterygii</taxon>
        <taxon>Neopterygii</taxon>
        <taxon>Teleostei</taxon>
        <taxon>Albuliformes</taxon>
        <taxon>Albulidae</taxon>
        <taxon>Albula</taxon>
    </lineage>
</organism>
<keyword evidence="2" id="KW-1185">Reference proteome</keyword>
<evidence type="ECO:0000313" key="1">
    <source>
        <dbReference type="EMBL" id="KAG9345637.1"/>
    </source>
</evidence>
<dbReference type="EMBL" id="JAFBMS010000017">
    <property type="protein sequence ID" value="KAG9345637.1"/>
    <property type="molecule type" value="Genomic_DNA"/>
</dbReference>